<dbReference type="GO" id="GO:0003677">
    <property type="term" value="F:DNA binding"/>
    <property type="evidence" value="ECO:0007669"/>
    <property type="project" value="UniProtKB-KW"/>
</dbReference>
<dbReference type="EMBL" id="GGEC01001479">
    <property type="protein sequence ID" value="MBW81962.1"/>
    <property type="molecule type" value="Transcribed_RNA"/>
</dbReference>
<feature type="compositionally biased region" description="Polar residues" evidence="5">
    <location>
        <begin position="121"/>
        <end position="131"/>
    </location>
</feature>
<evidence type="ECO:0000256" key="2">
    <source>
        <dbReference type="ARBA" id="ARBA00023125"/>
    </source>
</evidence>
<evidence type="ECO:0000259" key="6">
    <source>
        <dbReference type="PROSITE" id="PS51519"/>
    </source>
</evidence>
<feature type="compositionally biased region" description="Polar residues" evidence="5">
    <location>
        <begin position="94"/>
        <end position="110"/>
    </location>
</feature>
<feature type="region of interest" description="Disordered" evidence="5">
    <location>
        <begin position="86"/>
        <end position="135"/>
    </location>
</feature>
<dbReference type="PROSITE" id="PS51519">
    <property type="entry name" value="RWP_RK"/>
    <property type="match status" value="1"/>
</dbReference>
<dbReference type="AlphaFoldDB" id="A0A2P2IL53"/>
<sequence length="277" mass="30364">MSSQQNVSSAAQSQTQSQSLSLTLDQISKHFSVPLSDAANNLGVCVSVLKRICRENGLDRWPYRKVLAGKSIEDIKRHAARERSKDLAKAVGLSGSQHQNNESPRIQGTVSPRKLQHQGGKDSQTARQPNVITPGLMKGMTTLDEFKHGFPSDGLSVATNKWWGSSSPDGYTATNVGGNETDEDTKHESETKLDGSANLVNMDEDKPENHPEQTSFGSQDVGLLVAARKRAVQEGKEALKHGVYRSFRVNRLSRKEKALLLRIFGSSFPVEGMYEST</sequence>
<dbReference type="PANTHER" id="PTHR48460:SF1">
    <property type="entry name" value="RWP-RK DOMAIN-CONTAINING PROTEIN"/>
    <property type="match status" value="1"/>
</dbReference>
<keyword evidence="2" id="KW-0238">DNA-binding</keyword>
<keyword evidence="1" id="KW-0805">Transcription regulation</keyword>
<keyword evidence="3" id="KW-0804">Transcription</keyword>
<feature type="domain" description="RWP-RK" evidence="6">
    <location>
        <begin position="5"/>
        <end position="90"/>
    </location>
</feature>
<feature type="region of interest" description="Disordered" evidence="5">
    <location>
        <begin position="164"/>
        <end position="192"/>
    </location>
</feature>
<dbReference type="Pfam" id="PF02042">
    <property type="entry name" value="RWP-RK"/>
    <property type="match status" value="1"/>
</dbReference>
<accession>A0A2P2IL53</accession>
<protein>
    <recommendedName>
        <fullName evidence="6">RWP-RK domain-containing protein</fullName>
    </recommendedName>
</protein>
<evidence type="ECO:0000256" key="1">
    <source>
        <dbReference type="ARBA" id="ARBA00023015"/>
    </source>
</evidence>
<feature type="compositionally biased region" description="Polar residues" evidence="5">
    <location>
        <begin position="164"/>
        <end position="178"/>
    </location>
</feature>
<reference evidence="7" key="1">
    <citation type="submission" date="2018-02" db="EMBL/GenBank/DDBJ databases">
        <title>Rhizophora mucronata_Transcriptome.</title>
        <authorList>
            <person name="Meera S.P."/>
            <person name="Sreeshan A."/>
            <person name="Augustine A."/>
        </authorList>
    </citation>
    <scope>NUCLEOTIDE SEQUENCE</scope>
    <source>
        <tissue evidence="7">Leaf</tissue>
    </source>
</reference>
<name>A0A2P2IL53_RHIMU</name>
<proteinExistence type="predicted"/>
<organism evidence="7">
    <name type="scientific">Rhizophora mucronata</name>
    <name type="common">Asiatic mangrove</name>
    <dbReference type="NCBI Taxonomy" id="61149"/>
    <lineage>
        <taxon>Eukaryota</taxon>
        <taxon>Viridiplantae</taxon>
        <taxon>Streptophyta</taxon>
        <taxon>Embryophyta</taxon>
        <taxon>Tracheophyta</taxon>
        <taxon>Spermatophyta</taxon>
        <taxon>Magnoliopsida</taxon>
        <taxon>eudicotyledons</taxon>
        <taxon>Gunneridae</taxon>
        <taxon>Pentapetalae</taxon>
        <taxon>rosids</taxon>
        <taxon>fabids</taxon>
        <taxon>Malpighiales</taxon>
        <taxon>Rhizophoraceae</taxon>
        <taxon>Rhizophora</taxon>
    </lineage>
</organism>
<dbReference type="PANTHER" id="PTHR48460">
    <property type="entry name" value="RWP-RK DOMAIN-CONTAINING PROTEIN"/>
    <property type="match status" value="1"/>
</dbReference>
<evidence type="ECO:0000313" key="7">
    <source>
        <dbReference type="EMBL" id="MBW81962.1"/>
    </source>
</evidence>
<dbReference type="InterPro" id="IPR003035">
    <property type="entry name" value="RWP-RK_dom"/>
</dbReference>
<evidence type="ECO:0000256" key="3">
    <source>
        <dbReference type="ARBA" id="ARBA00023163"/>
    </source>
</evidence>
<keyword evidence="4" id="KW-0539">Nucleus</keyword>
<evidence type="ECO:0000256" key="5">
    <source>
        <dbReference type="SAM" id="MobiDB-lite"/>
    </source>
</evidence>
<evidence type="ECO:0000256" key="4">
    <source>
        <dbReference type="ARBA" id="ARBA00023242"/>
    </source>
</evidence>